<feature type="compositionally biased region" description="Low complexity" evidence="10">
    <location>
        <begin position="18"/>
        <end position="28"/>
    </location>
</feature>
<dbReference type="PANTHER" id="PTHR35011">
    <property type="entry name" value="2,3-DIKETO-L-GULONATE TRAP TRANSPORTER SMALL PERMEASE PROTEIN YIAM"/>
    <property type="match status" value="1"/>
</dbReference>
<dbReference type="Pfam" id="PF04290">
    <property type="entry name" value="DctQ"/>
    <property type="match status" value="1"/>
</dbReference>
<feature type="compositionally biased region" description="Basic residues" evidence="10">
    <location>
        <begin position="29"/>
        <end position="40"/>
    </location>
</feature>
<protein>
    <recommendedName>
        <fullName evidence="9">TRAP transporter small permease protein</fullName>
    </recommendedName>
</protein>
<keyword evidence="13" id="KW-1185">Reference proteome</keyword>
<evidence type="ECO:0000256" key="9">
    <source>
        <dbReference type="RuleBase" id="RU369079"/>
    </source>
</evidence>
<keyword evidence="12" id="KW-0614">Plasmid</keyword>
<proteinExistence type="inferred from homology"/>
<dbReference type="OrthoDB" id="4250245at2"/>
<evidence type="ECO:0000256" key="4">
    <source>
        <dbReference type="ARBA" id="ARBA00022519"/>
    </source>
</evidence>
<feature type="region of interest" description="Disordered" evidence="10">
    <location>
        <begin position="266"/>
        <end position="325"/>
    </location>
</feature>
<dbReference type="Proteomes" id="UP000305888">
    <property type="component" value="Plasmid pD4M1B"/>
</dbReference>
<feature type="compositionally biased region" description="Low complexity" evidence="10">
    <location>
        <begin position="41"/>
        <end position="57"/>
    </location>
</feature>
<feature type="compositionally biased region" description="Basic residues" evidence="10">
    <location>
        <begin position="1"/>
        <end position="17"/>
    </location>
</feature>
<keyword evidence="5 9" id="KW-0812">Transmembrane</keyword>
<feature type="transmembrane region" description="Helical" evidence="9">
    <location>
        <begin position="109"/>
        <end position="132"/>
    </location>
</feature>
<comment type="subunit">
    <text evidence="9">The complex comprises the extracytoplasmic solute receptor protein and the two transmembrane proteins.</text>
</comment>
<dbReference type="PANTHER" id="PTHR35011:SF10">
    <property type="entry name" value="TRAP TRANSPORTER SMALL PERMEASE PROTEIN"/>
    <property type="match status" value="1"/>
</dbReference>
<keyword evidence="6 9" id="KW-1133">Transmembrane helix</keyword>
<evidence type="ECO:0000259" key="11">
    <source>
        <dbReference type="Pfam" id="PF04290"/>
    </source>
</evidence>
<reference evidence="12 13" key="1">
    <citation type="submission" date="2019-06" db="EMBL/GenBank/DDBJ databases">
        <title>Genome sequence of Rhodobacteraceae bacterium D4M1.</title>
        <authorList>
            <person name="Cao J."/>
        </authorList>
    </citation>
    <scope>NUCLEOTIDE SEQUENCE [LARGE SCALE GENOMIC DNA]</scope>
    <source>
        <strain evidence="12 13">D4M1</strain>
        <plasmid evidence="13">pd4m1b</plasmid>
    </source>
</reference>
<accession>A0A5B8G4Q1</accession>
<geneLocation type="plasmid" evidence="13">
    <name>pd4m1b</name>
</geneLocation>
<evidence type="ECO:0000313" key="13">
    <source>
        <dbReference type="Proteomes" id="UP000305888"/>
    </source>
</evidence>
<sequence length="325" mass="34553">MPRTSRTRRPPGWRTRKPCSTTTSPPTRSGRRSSPRRWARTGRSSAPPSSARSSTRSTPRRSDLRGPAPAGGPPSPSPSPAGPGGPPARLSLSLPVPRKGMRMHALRYLLDRITGLFTLVAALLTIAMMLHVSADVIARTAFHRPLVGTIEIVSAYYMAALAFLPLALITRERGHIIVELFTGWMSWRPRKWMDAFAAVLSVIYVTVFTWQAVIVALEMTDMREAREAGGGFIEVWPSRWVVPIGFGLMAVYLVIHLVRDTRAAARGTADDDDPALDAPRPGTPSGTAAQSGGPSAAGAAPGASPGAPLSGSTGAPEGGAPEERT</sequence>
<dbReference type="InterPro" id="IPR007387">
    <property type="entry name" value="TRAP_DctQ"/>
</dbReference>
<dbReference type="EMBL" id="CP040820">
    <property type="protein sequence ID" value="QDL94429.1"/>
    <property type="molecule type" value="Genomic_DNA"/>
</dbReference>
<evidence type="ECO:0000256" key="7">
    <source>
        <dbReference type="ARBA" id="ARBA00023136"/>
    </source>
</evidence>
<feature type="domain" description="Tripartite ATP-independent periplasmic transporters DctQ component" evidence="11">
    <location>
        <begin position="128"/>
        <end position="262"/>
    </location>
</feature>
<evidence type="ECO:0000256" key="3">
    <source>
        <dbReference type="ARBA" id="ARBA00022475"/>
    </source>
</evidence>
<evidence type="ECO:0000256" key="5">
    <source>
        <dbReference type="ARBA" id="ARBA00022692"/>
    </source>
</evidence>
<evidence type="ECO:0000256" key="10">
    <source>
        <dbReference type="SAM" id="MobiDB-lite"/>
    </source>
</evidence>
<comment type="subcellular location">
    <subcellularLocation>
        <location evidence="1 9">Cell inner membrane</location>
        <topology evidence="1 9">Multi-pass membrane protein</topology>
    </subcellularLocation>
</comment>
<dbReference type="InterPro" id="IPR055348">
    <property type="entry name" value="DctQ"/>
</dbReference>
<name>A0A5B8G4Q1_9RHOB</name>
<evidence type="ECO:0000256" key="1">
    <source>
        <dbReference type="ARBA" id="ARBA00004429"/>
    </source>
</evidence>
<feature type="transmembrane region" description="Helical" evidence="9">
    <location>
        <begin position="152"/>
        <end position="171"/>
    </location>
</feature>
<feature type="region of interest" description="Disordered" evidence="10">
    <location>
        <begin position="1"/>
        <end position="94"/>
    </location>
</feature>
<dbReference type="GO" id="GO:0015740">
    <property type="term" value="P:C4-dicarboxylate transport"/>
    <property type="evidence" value="ECO:0007669"/>
    <property type="project" value="TreeGrafter"/>
</dbReference>
<gene>
    <name evidence="12" type="ORF">FDP22_21395</name>
</gene>
<evidence type="ECO:0000256" key="2">
    <source>
        <dbReference type="ARBA" id="ARBA00022448"/>
    </source>
</evidence>
<evidence type="ECO:0000256" key="6">
    <source>
        <dbReference type="ARBA" id="ARBA00022989"/>
    </source>
</evidence>
<feature type="transmembrane region" description="Helical" evidence="9">
    <location>
        <begin position="192"/>
        <end position="217"/>
    </location>
</feature>
<evidence type="ECO:0000256" key="8">
    <source>
        <dbReference type="ARBA" id="ARBA00038436"/>
    </source>
</evidence>
<comment type="similarity">
    <text evidence="8 9">Belongs to the TRAP transporter small permease family.</text>
</comment>
<feature type="compositionally biased region" description="Pro residues" evidence="10">
    <location>
        <begin position="70"/>
        <end position="86"/>
    </location>
</feature>
<dbReference type="GO" id="GO:0005886">
    <property type="term" value="C:plasma membrane"/>
    <property type="evidence" value="ECO:0007669"/>
    <property type="project" value="UniProtKB-SubCell"/>
</dbReference>
<evidence type="ECO:0000313" key="12">
    <source>
        <dbReference type="EMBL" id="QDL94429.1"/>
    </source>
</evidence>
<organism evidence="12 13">
    <name type="scientific">Paroceanicella profunda</name>
    <dbReference type="NCBI Taxonomy" id="2579971"/>
    <lineage>
        <taxon>Bacteria</taxon>
        <taxon>Pseudomonadati</taxon>
        <taxon>Pseudomonadota</taxon>
        <taxon>Alphaproteobacteria</taxon>
        <taxon>Rhodobacterales</taxon>
        <taxon>Paracoccaceae</taxon>
        <taxon>Paroceanicella</taxon>
    </lineage>
</organism>
<feature type="transmembrane region" description="Helical" evidence="9">
    <location>
        <begin position="240"/>
        <end position="258"/>
    </location>
</feature>
<keyword evidence="2 9" id="KW-0813">Transport</keyword>
<comment type="function">
    <text evidence="9">Part of the tripartite ATP-independent periplasmic (TRAP) transport system.</text>
</comment>
<keyword evidence="3" id="KW-1003">Cell membrane</keyword>
<feature type="compositionally biased region" description="Low complexity" evidence="10">
    <location>
        <begin position="276"/>
        <end position="315"/>
    </location>
</feature>
<dbReference type="AlphaFoldDB" id="A0A5B8G4Q1"/>
<dbReference type="KEGG" id="ppru:FDP22_21395"/>
<keyword evidence="4 9" id="KW-0997">Cell inner membrane</keyword>
<dbReference type="GO" id="GO:0022857">
    <property type="term" value="F:transmembrane transporter activity"/>
    <property type="evidence" value="ECO:0007669"/>
    <property type="project" value="UniProtKB-UniRule"/>
</dbReference>
<keyword evidence="7 9" id="KW-0472">Membrane</keyword>